<comment type="catalytic activity">
    <reaction evidence="7">
        <text>prephenate + H(+) = 3-phenylpyruvate + CO2 + H2O</text>
        <dbReference type="Rhea" id="RHEA:21648"/>
        <dbReference type="ChEBI" id="CHEBI:15377"/>
        <dbReference type="ChEBI" id="CHEBI:15378"/>
        <dbReference type="ChEBI" id="CHEBI:16526"/>
        <dbReference type="ChEBI" id="CHEBI:18005"/>
        <dbReference type="ChEBI" id="CHEBI:29934"/>
        <dbReference type="EC" id="4.2.1.51"/>
    </reaction>
</comment>
<dbReference type="UniPathway" id="UPA00121">
    <property type="reaction ID" value="UER00345"/>
</dbReference>
<name>A0A2M7V6U3_9BACT</name>
<evidence type="ECO:0000256" key="3">
    <source>
        <dbReference type="ARBA" id="ARBA00022605"/>
    </source>
</evidence>
<evidence type="ECO:0000256" key="4">
    <source>
        <dbReference type="ARBA" id="ARBA00023141"/>
    </source>
</evidence>
<dbReference type="PROSITE" id="PS51171">
    <property type="entry name" value="PREPHENATE_DEHYDR_3"/>
    <property type="match status" value="1"/>
</dbReference>
<dbReference type="InterPro" id="IPR001086">
    <property type="entry name" value="Preph_deHydtase"/>
</dbReference>
<gene>
    <name evidence="9" type="ORF">COX81_03715</name>
</gene>
<evidence type="ECO:0000256" key="5">
    <source>
        <dbReference type="ARBA" id="ARBA00023222"/>
    </source>
</evidence>
<keyword evidence="3" id="KW-0028">Amino-acid biosynthesis</keyword>
<keyword evidence="4" id="KW-0057">Aromatic amino acid biosynthesis</keyword>
<dbReference type="AlphaFoldDB" id="A0A2M7V6U3"/>
<keyword evidence="5" id="KW-0584">Phenylalanine biosynthesis</keyword>
<evidence type="ECO:0000259" key="8">
    <source>
        <dbReference type="PROSITE" id="PS51171"/>
    </source>
</evidence>
<dbReference type="SUPFAM" id="SSF53850">
    <property type="entry name" value="Periplasmic binding protein-like II"/>
    <property type="match status" value="1"/>
</dbReference>
<evidence type="ECO:0000256" key="7">
    <source>
        <dbReference type="ARBA" id="ARBA00047848"/>
    </source>
</evidence>
<reference evidence="10" key="1">
    <citation type="submission" date="2017-09" db="EMBL/GenBank/DDBJ databases">
        <title>Depth-based differentiation of microbial function through sediment-hosted aquifers and enrichment of novel symbionts in the deep terrestrial subsurface.</title>
        <authorList>
            <person name="Probst A.J."/>
            <person name="Ladd B."/>
            <person name="Jarett J.K."/>
            <person name="Geller-Mcgrath D.E."/>
            <person name="Sieber C.M.K."/>
            <person name="Emerson J.B."/>
            <person name="Anantharaman K."/>
            <person name="Thomas B.C."/>
            <person name="Malmstrom R."/>
            <person name="Stieglmeier M."/>
            <person name="Klingl A."/>
            <person name="Woyke T."/>
            <person name="Ryan C.M."/>
            <person name="Banfield J.F."/>
        </authorList>
    </citation>
    <scope>NUCLEOTIDE SEQUENCE [LARGE SCALE GENOMIC DNA]</scope>
</reference>
<dbReference type="GO" id="GO:0005737">
    <property type="term" value="C:cytoplasm"/>
    <property type="evidence" value="ECO:0007669"/>
    <property type="project" value="TreeGrafter"/>
</dbReference>
<evidence type="ECO:0000313" key="10">
    <source>
        <dbReference type="Proteomes" id="UP000228568"/>
    </source>
</evidence>
<comment type="pathway">
    <text evidence="1">Amino-acid biosynthesis; L-phenylalanine biosynthesis; phenylpyruvate from prephenate: step 1/1.</text>
</comment>
<dbReference type="Gene3D" id="3.40.190.10">
    <property type="entry name" value="Periplasmic binding protein-like II"/>
    <property type="match status" value="2"/>
</dbReference>
<dbReference type="PANTHER" id="PTHR21022:SF19">
    <property type="entry name" value="PREPHENATE DEHYDRATASE-RELATED"/>
    <property type="match status" value="1"/>
</dbReference>
<evidence type="ECO:0000256" key="6">
    <source>
        <dbReference type="ARBA" id="ARBA00023239"/>
    </source>
</evidence>
<dbReference type="PANTHER" id="PTHR21022">
    <property type="entry name" value="PREPHENATE DEHYDRATASE P PROTEIN"/>
    <property type="match status" value="1"/>
</dbReference>
<sequence length="189" mass="21023">MSKKIAVSGDAGSFSEEAGLLYAQRQGWEKPEIIFAIDMDGVLKSVTTGEAEYGIFPVVNSRGGLVQTAFEAMGKYLFKMIDELWFEVYQCLMVLPGVKKEDITNITTHPQAISQCERYIKREFPNAKLNDWEDTAKAAKDLADGVLPCDTAVIAPARSAQIYKLDLLDKGIQDNHPNLTTFIIVESRK</sequence>
<organism evidence="9 10">
    <name type="scientific">Candidatus Magasanikbacteria bacterium CG_4_10_14_0_2_um_filter_37_12</name>
    <dbReference type="NCBI Taxonomy" id="1974637"/>
    <lineage>
        <taxon>Bacteria</taxon>
        <taxon>Candidatus Magasanikiibacteriota</taxon>
    </lineage>
</organism>
<dbReference type="GO" id="GO:0009094">
    <property type="term" value="P:L-phenylalanine biosynthetic process"/>
    <property type="evidence" value="ECO:0007669"/>
    <property type="project" value="UniProtKB-UniPathway"/>
</dbReference>
<dbReference type="Proteomes" id="UP000228568">
    <property type="component" value="Unassembled WGS sequence"/>
</dbReference>
<comment type="caution">
    <text evidence="9">The sequence shown here is derived from an EMBL/GenBank/DDBJ whole genome shotgun (WGS) entry which is preliminary data.</text>
</comment>
<evidence type="ECO:0000256" key="2">
    <source>
        <dbReference type="ARBA" id="ARBA00013147"/>
    </source>
</evidence>
<dbReference type="EMBL" id="PFPK01000045">
    <property type="protein sequence ID" value="PIZ94391.1"/>
    <property type="molecule type" value="Genomic_DNA"/>
</dbReference>
<dbReference type="Pfam" id="PF00800">
    <property type="entry name" value="PDT"/>
    <property type="match status" value="1"/>
</dbReference>
<evidence type="ECO:0000313" key="9">
    <source>
        <dbReference type="EMBL" id="PIZ94391.1"/>
    </source>
</evidence>
<dbReference type="GO" id="GO:0004664">
    <property type="term" value="F:prephenate dehydratase activity"/>
    <property type="evidence" value="ECO:0007669"/>
    <property type="project" value="UniProtKB-EC"/>
</dbReference>
<dbReference type="CDD" id="cd13631">
    <property type="entry name" value="PBP2_Ct-PDT_like"/>
    <property type="match status" value="1"/>
</dbReference>
<dbReference type="EC" id="4.2.1.51" evidence="2"/>
<protein>
    <recommendedName>
        <fullName evidence="2">prephenate dehydratase</fullName>
        <ecNumber evidence="2">4.2.1.51</ecNumber>
    </recommendedName>
</protein>
<evidence type="ECO:0000256" key="1">
    <source>
        <dbReference type="ARBA" id="ARBA00004741"/>
    </source>
</evidence>
<keyword evidence="6" id="KW-0456">Lyase</keyword>
<proteinExistence type="predicted"/>
<accession>A0A2M7V6U3</accession>
<feature type="domain" description="Prephenate dehydratase" evidence="8">
    <location>
        <begin position="4"/>
        <end position="187"/>
    </location>
</feature>